<name>A8MFN5_ALKOO</name>
<organism evidence="2 3">
    <name type="scientific">Alkaliphilus oremlandii (strain OhILAs)</name>
    <name type="common">Clostridium oremlandii (strain OhILAs)</name>
    <dbReference type="NCBI Taxonomy" id="350688"/>
    <lineage>
        <taxon>Bacteria</taxon>
        <taxon>Bacillati</taxon>
        <taxon>Bacillota</taxon>
        <taxon>Clostridia</taxon>
        <taxon>Peptostreptococcales</taxon>
        <taxon>Natronincolaceae</taxon>
        <taxon>Alkaliphilus</taxon>
    </lineage>
</organism>
<dbReference type="KEGG" id="aoe:Clos_0106"/>
<sequence length="174" mass="20613">MYSIDRITEDSKKKEISNLILRQLPEWFGIEQSLIEYVDGVYDTDFYVSYCNETPVGFISVKYNNRFTAEIYVVGILKEHHHRGMGKKLIHICEEELRRKGIVYFMVKTLGESHPDQNYKDTRNFYTKVGFYPLQEINEIWGNENPCLIMVKYIGYKEVVLSKNLTTQTQTFKR</sequence>
<dbReference type="PROSITE" id="PS51186">
    <property type="entry name" value="GNAT"/>
    <property type="match status" value="1"/>
</dbReference>
<keyword evidence="2" id="KW-0808">Transferase</keyword>
<dbReference type="STRING" id="350688.Clos_0106"/>
<dbReference type="InterPro" id="IPR016181">
    <property type="entry name" value="Acyl_CoA_acyltransferase"/>
</dbReference>
<gene>
    <name evidence="2" type="ordered locus">Clos_0106</name>
</gene>
<dbReference type="GO" id="GO:0016747">
    <property type="term" value="F:acyltransferase activity, transferring groups other than amino-acyl groups"/>
    <property type="evidence" value="ECO:0007669"/>
    <property type="project" value="InterPro"/>
</dbReference>
<dbReference type="Pfam" id="PF00583">
    <property type="entry name" value="Acetyltransf_1"/>
    <property type="match status" value="1"/>
</dbReference>
<dbReference type="AlphaFoldDB" id="A8MFN5"/>
<evidence type="ECO:0000313" key="3">
    <source>
        <dbReference type="Proteomes" id="UP000000269"/>
    </source>
</evidence>
<keyword evidence="3" id="KW-1185">Reference proteome</keyword>
<feature type="domain" description="N-acetyltransferase" evidence="1">
    <location>
        <begin position="2"/>
        <end position="155"/>
    </location>
</feature>
<protein>
    <submittedName>
        <fullName evidence="2">GCN5-related N-acetyltransferase</fullName>
    </submittedName>
</protein>
<dbReference type="CDD" id="cd04301">
    <property type="entry name" value="NAT_SF"/>
    <property type="match status" value="1"/>
</dbReference>
<dbReference type="eggNOG" id="COG0454">
    <property type="taxonomic scope" value="Bacteria"/>
</dbReference>
<proteinExistence type="predicted"/>
<dbReference type="RefSeq" id="WP_012157989.1">
    <property type="nucleotide sequence ID" value="NC_009922.1"/>
</dbReference>
<dbReference type="Gene3D" id="3.40.630.30">
    <property type="match status" value="1"/>
</dbReference>
<dbReference type="SUPFAM" id="SSF55729">
    <property type="entry name" value="Acyl-CoA N-acyltransferases (Nat)"/>
    <property type="match status" value="1"/>
</dbReference>
<dbReference type="Proteomes" id="UP000000269">
    <property type="component" value="Chromosome"/>
</dbReference>
<dbReference type="OrthoDB" id="9783470at2"/>
<dbReference type="EMBL" id="CP000853">
    <property type="protein sequence ID" value="ABW17674.1"/>
    <property type="molecule type" value="Genomic_DNA"/>
</dbReference>
<evidence type="ECO:0000313" key="2">
    <source>
        <dbReference type="EMBL" id="ABW17674.1"/>
    </source>
</evidence>
<accession>A8MFN5</accession>
<dbReference type="HOGENOM" id="CLU_142044_0_0_9"/>
<dbReference type="InterPro" id="IPR000182">
    <property type="entry name" value="GNAT_dom"/>
</dbReference>
<evidence type="ECO:0000259" key="1">
    <source>
        <dbReference type="PROSITE" id="PS51186"/>
    </source>
</evidence>
<reference evidence="3" key="1">
    <citation type="submission" date="2007-10" db="EMBL/GenBank/DDBJ databases">
        <title>Complete genome of Alkaliphilus oremlandii OhILAs.</title>
        <authorList>
            <person name="Copeland A."/>
            <person name="Lucas S."/>
            <person name="Lapidus A."/>
            <person name="Barry K."/>
            <person name="Detter J.C."/>
            <person name="Glavina del Rio T."/>
            <person name="Hammon N."/>
            <person name="Israni S."/>
            <person name="Dalin E."/>
            <person name="Tice H."/>
            <person name="Pitluck S."/>
            <person name="Chain P."/>
            <person name="Malfatti S."/>
            <person name="Shin M."/>
            <person name="Vergez L."/>
            <person name="Schmutz J."/>
            <person name="Larimer F."/>
            <person name="Land M."/>
            <person name="Hauser L."/>
            <person name="Kyrpides N."/>
            <person name="Mikhailova N."/>
            <person name="Stolz J.F."/>
            <person name="Dawson A."/>
            <person name="Fisher E."/>
            <person name="Crable B."/>
            <person name="Perera E."/>
            <person name="Lisak J."/>
            <person name="Ranganathan M."/>
            <person name="Basu P."/>
            <person name="Richardson P."/>
        </authorList>
    </citation>
    <scope>NUCLEOTIDE SEQUENCE [LARGE SCALE GENOMIC DNA]</scope>
    <source>
        <strain evidence="3">OhILAs</strain>
    </source>
</reference>